<dbReference type="InterPro" id="IPR022525">
    <property type="entry name" value="GNAT_AblB"/>
</dbReference>
<dbReference type="SUPFAM" id="SSF55729">
    <property type="entry name" value="Acyl-CoA N-acyltransferases (Nat)"/>
    <property type="match status" value="1"/>
</dbReference>
<dbReference type="PROSITE" id="PS51186">
    <property type="entry name" value="GNAT"/>
    <property type="match status" value="1"/>
</dbReference>
<evidence type="ECO:0000259" key="1">
    <source>
        <dbReference type="PROSITE" id="PS51186"/>
    </source>
</evidence>
<proteinExistence type="predicted"/>
<dbReference type="CDD" id="cd04301">
    <property type="entry name" value="NAT_SF"/>
    <property type="match status" value="1"/>
</dbReference>
<keyword evidence="2" id="KW-0808">Transferase</keyword>
<sequence length="280" mass="32140">MGDRVVRHYRQDFWVSARLDQTSERIWVIDYQAGNPAALRSFLKKLALRRGMGKIIFPVKSGDLLKIQGGGFHMEGMIDGYFQGENAYFLAAFPRAERRDSRVLNQEQKVLREILACKKDWRGSLPPGFTLRQAGGDDIFPMARLFKKVFRSYPTPVYDPFYLACSMKKGDLFMVVYHGDRLASVAAAEIQWEQRRAELTNCATDPAYRGMGLNSLLLLHIEKECLKRNIHCLYSLARASSYGMNLVFHRLGYVFRGTLINNCHIDGGFENMNIWVRPVK</sequence>
<dbReference type="Pfam" id="PF00583">
    <property type="entry name" value="Acetyltransf_1"/>
    <property type="match status" value="1"/>
</dbReference>
<gene>
    <name evidence="2" type="ORF">SAMN02745218_00583</name>
</gene>
<reference evidence="3" key="1">
    <citation type="submission" date="2016-11" db="EMBL/GenBank/DDBJ databases">
        <authorList>
            <person name="Varghese N."/>
            <person name="Submissions S."/>
        </authorList>
    </citation>
    <scope>NUCLEOTIDE SEQUENCE [LARGE SCALE GENOMIC DNA]</scope>
    <source>
        <strain evidence="3">DSM 11792</strain>
    </source>
</reference>
<feature type="domain" description="N-acetyltransferase" evidence="1">
    <location>
        <begin position="129"/>
        <end position="280"/>
    </location>
</feature>
<dbReference type="Proteomes" id="UP000184196">
    <property type="component" value="Unassembled WGS sequence"/>
</dbReference>
<evidence type="ECO:0000313" key="3">
    <source>
        <dbReference type="Proteomes" id="UP000184196"/>
    </source>
</evidence>
<dbReference type="NCBIfam" id="TIGR03827">
    <property type="entry name" value="GNAT_ablB"/>
    <property type="match status" value="1"/>
</dbReference>
<dbReference type="EMBL" id="FQUW01000007">
    <property type="protein sequence ID" value="SHE60779.1"/>
    <property type="molecule type" value="Genomic_DNA"/>
</dbReference>
<dbReference type="AlphaFoldDB" id="A0A1M4UVU0"/>
<dbReference type="Gene3D" id="3.40.630.30">
    <property type="match status" value="1"/>
</dbReference>
<keyword evidence="3" id="KW-1185">Reference proteome</keyword>
<accession>A0A1M4UVU0</accession>
<dbReference type="InterPro" id="IPR000182">
    <property type="entry name" value="GNAT_dom"/>
</dbReference>
<dbReference type="InterPro" id="IPR016181">
    <property type="entry name" value="Acyl_CoA_acyltransferase"/>
</dbReference>
<organism evidence="2 3">
    <name type="scientific">Desulfofundulus australicus DSM 11792</name>
    <dbReference type="NCBI Taxonomy" id="1121425"/>
    <lineage>
        <taxon>Bacteria</taxon>
        <taxon>Bacillati</taxon>
        <taxon>Bacillota</taxon>
        <taxon>Clostridia</taxon>
        <taxon>Eubacteriales</taxon>
        <taxon>Peptococcaceae</taxon>
        <taxon>Desulfofundulus</taxon>
    </lineage>
</organism>
<protein>
    <submittedName>
        <fullName evidence="2">Beta-lysine acetyltransferase</fullName>
    </submittedName>
</protein>
<evidence type="ECO:0000313" key="2">
    <source>
        <dbReference type="EMBL" id="SHE60779.1"/>
    </source>
</evidence>
<dbReference type="GO" id="GO:0008080">
    <property type="term" value="F:N-acetyltransferase activity"/>
    <property type="evidence" value="ECO:0007669"/>
    <property type="project" value="InterPro"/>
</dbReference>
<dbReference type="OrthoDB" id="9790652at2"/>
<name>A0A1M4UVU0_9FIRM</name>